<sequence length="319" mass="35245">MPPRTRNGKRREDNREVSISKALSKLLRHSAEEEGLKLDTRGYANVTEVMKCQRLKSLQVTFPEILTAVSSSDKKRFALLHIPSTPVESPAAAAVIDEEETERETATQNALSAQDPDPSHFLIRATQGHSIKSVDAAAFLERLSLADEARLPTTVVHGTYHATWVAIMQSGGLRCMGRNHVHFAVGPSLQSVLASISSTPQEEEEGGEEETPTEPQVISGMRRDAPVLVYINLKKALAAGCPFWRSENDVILSEGMPASNAETGKHESQQRKFVPLEFVDVVVERRKGLGILWEKGREVQQLPESLTSRPPPKNKHRGH</sequence>
<comment type="catalytic activity">
    <reaction evidence="6">
        <text>2'-phospho-[ligated tRNA] + NAD(+) = mature tRNA + ADP-alpha-D-ribose 1'',2''-cyclic phosphate + nicotinamide</text>
        <dbReference type="Rhea" id="RHEA:23324"/>
        <dbReference type="Rhea" id="RHEA-COMP:11106"/>
        <dbReference type="Rhea" id="RHEA-COMP:11107"/>
        <dbReference type="ChEBI" id="CHEBI:17154"/>
        <dbReference type="ChEBI" id="CHEBI:57540"/>
        <dbReference type="ChEBI" id="CHEBI:76596"/>
        <dbReference type="ChEBI" id="CHEBI:82883"/>
        <dbReference type="ChEBI" id="CHEBI:85027"/>
        <dbReference type="EC" id="2.7.1.160"/>
    </reaction>
</comment>
<reference evidence="9" key="1">
    <citation type="journal article" date="2017" name="Genome Biol.">
        <title>Comparative genomics reveals high biological diversity and specific adaptations in the industrially and medically important fungal genus Aspergillus.</title>
        <authorList>
            <person name="de Vries R.P."/>
            <person name="Riley R."/>
            <person name="Wiebenga A."/>
            <person name="Aguilar-Osorio G."/>
            <person name="Amillis S."/>
            <person name="Uchima C.A."/>
            <person name="Anderluh G."/>
            <person name="Asadollahi M."/>
            <person name="Askin M."/>
            <person name="Barry K."/>
            <person name="Battaglia E."/>
            <person name="Bayram O."/>
            <person name="Benocci T."/>
            <person name="Braus-Stromeyer S.A."/>
            <person name="Caldana C."/>
            <person name="Canovas D."/>
            <person name="Cerqueira G.C."/>
            <person name="Chen F."/>
            <person name="Chen W."/>
            <person name="Choi C."/>
            <person name="Clum A."/>
            <person name="Dos Santos R.A."/>
            <person name="Damasio A.R."/>
            <person name="Diallinas G."/>
            <person name="Emri T."/>
            <person name="Fekete E."/>
            <person name="Flipphi M."/>
            <person name="Freyberg S."/>
            <person name="Gallo A."/>
            <person name="Gournas C."/>
            <person name="Habgood R."/>
            <person name="Hainaut M."/>
            <person name="Harispe M.L."/>
            <person name="Henrissat B."/>
            <person name="Hilden K.S."/>
            <person name="Hope R."/>
            <person name="Hossain A."/>
            <person name="Karabika E."/>
            <person name="Karaffa L."/>
            <person name="Karanyi Z."/>
            <person name="Krasevec N."/>
            <person name="Kuo A."/>
            <person name="Kusch H."/>
            <person name="LaButti K."/>
            <person name="Lagendijk E.L."/>
            <person name="Lapidus A."/>
            <person name="Levasseur A."/>
            <person name="Lindquist E."/>
            <person name="Lipzen A."/>
            <person name="Logrieco A.F."/>
            <person name="MacCabe A."/>
            <person name="Maekelae M.R."/>
            <person name="Malavazi I."/>
            <person name="Melin P."/>
            <person name="Meyer V."/>
            <person name="Mielnichuk N."/>
            <person name="Miskei M."/>
            <person name="Molnar A.P."/>
            <person name="Mule G."/>
            <person name="Ngan C.Y."/>
            <person name="Orejas M."/>
            <person name="Orosz E."/>
            <person name="Ouedraogo J.P."/>
            <person name="Overkamp K.M."/>
            <person name="Park H.-S."/>
            <person name="Perrone G."/>
            <person name="Piumi F."/>
            <person name="Punt P.J."/>
            <person name="Ram A.F."/>
            <person name="Ramon A."/>
            <person name="Rauscher S."/>
            <person name="Record E."/>
            <person name="Riano-Pachon D.M."/>
            <person name="Robert V."/>
            <person name="Roehrig J."/>
            <person name="Ruller R."/>
            <person name="Salamov A."/>
            <person name="Salih N.S."/>
            <person name="Samson R.A."/>
            <person name="Sandor E."/>
            <person name="Sanguinetti M."/>
            <person name="Schuetze T."/>
            <person name="Sepcic K."/>
            <person name="Shelest E."/>
            <person name="Sherlock G."/>
            <person name="Sophianopoulou V."/>
            <person name="Squina F.M."/>
            <person name="Sun H."/>
            <person name="Susca A."/>
            <person name="Todd R.B."/>
            <person name="Tsang A."/>
            <person name="Unkles S.E."/>
            <person name="van de Wiele N."/>
            <person name="van Rossen-Uffink D."/>
            <person name="Oliveira J.V."/>
            <person name="Vesth T.C."/>
            <person name="Visser J."/>
            <person name="Yu J.-H."/>
            <person name="Zhou M."/>
            <person name="Andersen M.R."/>
            <person name="Archer D.B."/>
            <person name="Baker S.E."/>
            <person name="Benoit I."/>
            <person name="Brakhage A.A."/>
            <person name="Braus G.H."/>
            <person name="Fischer R."/>
            <person name="Frisvad J.C."/>
            <person name="Goldman G.H."/>
            <person name="Houbraken J."/>
            <person name="Oakley B."/>
            <person name="Pocsi I."/>
            <person name="Scazzocchio C."/>
            <person name="Seiboth B."/>
            <person name="vanKuyk P.A."/>
            <person name="Wortman J."/>
            <person name="Dyer P.S."/>
            <person name="Grigoriev I.V."/>
        </authorList>
    </citation>
    <scope>NUCLEOTIDE SEQUENCE [LARGE SCALE GENOMIC DNA]</scope>
    <source>
        <strain evidence="9">CBS 506.65</strain>
    </source>
</reference>
<evidence type="ECO:0000256" key="4">
    <source>
        <dbReference type="ARBA" id="ARBA00022679"/>
    </source>
</evidence>
<dbReference type="InterPro" id="IPR042080">
    <property type="entry name" value="RNA_2'-PTrans_N"/>
</dbReference>
<dbReference type="Gene3D" id="3.20.170.30">
    <property type="match status" value="1"/>
</dbReference>
<dbReference type="STRING" id="1073090.A0A1L9SW37"/>
<dbReference type="PANTHER" id="PTHR12684:SF2">
    <property type="entry name" value="TRNA 2'-PHOSPHOTRANSFERASE 1"/>
    <property type="match status" value="1"/>
</dbReference>
<dbReference type="GO" id="GO:0000215">
    <property type="term" value="F:tRNA 2'-phosphotransferase activity"/>
    <property type="evidence" value="ECO:0007669"/>
    <property type="project" value="UniProtKB-EC"/>
</dbReference>
<dbReference type="PANTHER" id="PTHR12684">
    <property type="entry name" value="PUTATIVE PHOSPHOTRANSFERASE"/>
    <property type="match status" value="1"/>
</dbReference>
<comment type="function">
    <text evidence="1">Catalyzes the last step of tRNA splicing, the transfer of the splice junction 2'-phosphate from ligated tRNA to NAD to produce ADP-ribose 1''-2'' cyclic phosphate.</text>
</comment>
<dbReference type="EMBL" id="KV878336">
    <property type="protein sequence ID" value="OJJ51321.1"/>
    <property type="molecule type" value="Genomic_DNA"/>
</dbReference>
<keyword evidence="5" id="KW-0520">NAD</keyword>
<dbReference type="EC" id="2.7.1.160" evidence="3"/>
<dbReference type="VEuPathDB" id="FungiDB:ASPZODRAFT_55298"/>
<dbReference type="Proteomes" id="UP000184188">
    <property type="component" value="Unassembled WGS sequence"/>
</dbReference>
<organism evidence="8 9">
    <name type="scientific">Penicilliopsis zonata CBS 506.65</name>
    <dbReference type="NCBI Taxonomy" id="1073090"/>
    <lineage>
        <taxon>Eukaryota</taxon>
        <taxon>Fungi</taxon>
        <taxon>Dikarya</taxon>
        <taxon>Ascomycota</taxon>
        <taxon>Pezizomycotina</taxon>
        <taxon>Eurotiomycetes</taxon>
        <taxon>Eurotiomycetidae</taxon>
        <taxon>Eurotiales</taxon>
        <taxon>Aspergillaceae</taxon>
        <taxon>Penicilliopsis</taxon>
    </lineage>
</organism>
<evidence type="ECO:0000313" key="9">
    <source>
        <dbReference type="Proteomes" id="UP000184188"/>
    </source>
</evidence>
<name>A0A1L9SW37_9EURO</name>
<dbReference type="OrthoDB" id="419694at2759"/>
<evidence type="ECO:0000256" key="1">
    <source>
        <dbReference type="ARBA" id="ARBA00003343"/>
    </source>
</evidence>
<keyword evidence="9" id="KW-1185">Reference proteome</keyword>
<feature type="region of interest" description="Disordered" evidence="7">
    <location>
        <begin position="194"/>
        <end position="218"/>
    </location>
</feature>
<protein>
    <recommendedName>
        <fullName evidence="3">2'-phosphotransferase</fullName>
        <ecNumber evidence="3">2.7.1.160</ecNumber>
    </recommendedName>
</protein>
<evidence type="ECO:0000256" key="2">
    <source>
        <dbReference type="ARBA" id="ARBA00009836"/>
    </source>
</evidence>
<dbReference type="Gene3D" id="1.10.10.970">
    <property type="entry name" value="RNA 2'-phosphotransferase, Tpt1/KptA family, N-terminal domain"/>
    <property type="match status" value="1"/>
</dbReference>
<dbReference type="Pfam" id="PF01885">
    <property type="entry name" value="PTS_2-RNA"/>
    <property type="match status" value="1"/>
</dbReference>
<evidence type="ECO:0000256" key="5">
    <source>
        <dbReference type="ARBA" id="ARBA00023027"/>
    </source>
</evidence>
<dbReference type="AlphaFoldDB" id="A0A1L9SW37"/>
<dbReference type="InterPro" id="IPR042081">
    <property type="entry name" value="RNA_2'-PTrans_C"/>
</dbReference>
<proteinExistence type="inferred from homology"/>
<dbReference type="GO" id="GO:0006388">
    <property type="term" value="P:tRNA splicing, via endonucleolytic cleavage and ligation"/>
    <property type="evidence" value="ECO:0007669"/>
    <property type="project" value="TreeGrafter"/>
</dbReference>
<evidence type="ECO:0000313" key="8">
    <source>
        <dbReference type="EMBL" id="OJJ51321.1"/>
    </source>
</evidence>
<feature type="region of interest" description="Disordered" evidence="7">
    <location>
        <begin position="300"/>
        <end position="319"/>
    </location>
</feature>
<dbReference type="GeneID" id="34615001"/>
<dbReference type="SUPFAM" id="SSF56399">
    <property type="entry name" value="ADP-ribosylation"/>
    <property type="match status" value="1"/>
</dbReference>
<dbReference type="RefSeq" id="XP_022585831.1">
    <property type="nucleotide sequence ID" value="XM_022728537.1"/>
</dbReference>
<gene>
    <name evidence="8" type="ORF">ASPZODRAFT_55298</name>
</gene>
<feature type="compositionally biased region" description="Acidic residues" evidence="7">
    <location>
        <begin position="201"/>
        <end position="212"/>
    </location>
</feature>
<evidence type="ECO:0000256" key="7">
    <source>
        <dbReference type="SAM" id="MobiDB-lite"/>
    </source>
</evidence>
<evidence type="ECO:0000256" key="3">
    <source>
        <dbReference type="ARBA" id="ARBA00012007"/>
    </source>
</evidence>
<keyword evidence="4" id="KW-0808">Transferase</keyword>
<evidence type="ECO:0000256" key="6">
    <source>
        <dbReference type="ARBA" id="ARBA00047949"/>
    </source>
</evidence>
<dbReference type="InterPro" id="IPR002745">
    <property type="entry name" value="Ptrans_KptA/Tpt1"/>
</dbReference>
<comment type="similarity">
    <text evidence="2">Belongs to the KptA/TPT1 family.</text>
</comment>
<accession>A0A1L9SW37</accession>